<organism evidence="3 4">
    <name type="scientific">Tolypocladium paradoxum</name>
    <dbReference type="NCBI Taxonomy" id="94208"/>
    <lineage>
        <taxon>Eukaryota</taxon>
        <taxon>Fungi</taxon>
        <taxon>Dikarya</taxon>
        <taxon>Ascomycota</taxon>
        <taxon>Pezizomycotina</taxon>
        <taxon>Sordariomycetes</taxon>
        <taxon>Hypocreomycetidae</taxon>
        <taxon>Hypocreales</taxon>
        <taxon>Ophiocordycipitaceae</taxon>
        <taxon>Tolypocladium</taxon>
    </lineage>
</organism>
<accession>A0A2S4L0J8</accession>
<dbReference type="PANTHER" id="PTHR33604">
    <property type="entry name" value="OSJNBA0004B13.7 PROTEIN"/>
    <property type="match status" value="1"/>
</dbReference>
<dbReference type="EMBL" id="PKSG01000383">
    <property type="protein sequence ID" value="POR35925.1"/>
    <property type="molecule type" value="Genomic_DNA"/>
</dbReference>
<evidence type="ECO:0008006" key="5">
    <source>
        <dbReference type="Google" id="ProtNLM"/>
    </source>
</evidence>
<feature type="transmembrane region" description="Helical" evidence="2">
    <location>
        <begin position="53"/>
        <end position="71"/>
    </location>
</feature>
<evidence type="ECO:0000313" key="4">
    <source>
        <dbReference type="Proteomes" id="UP000237481"/>
    </source>
</evidence>
<keyword evidence="2" id="KW-0472">Membrane</keyword>
<protein>
    <recommendedName>
        <fullName evidence="5">Glycosyltransferase 2</fullName>
    </recommendedName>
</protein>
<proteinExistence type="predicted"/>
<evidence type="ECO:0000256" key="1">
    <source>
        <dbReference type="SAM" id="MobiDB-lite"/>
    </source>
</evidence>
<gene>
    <name evidence="3" type="ORF">TPAR_03878</name>
</gene>
<dbReference type="STRING" id="94208.A0A2S4L0J8"/>
<dbReference type="AlphaFoldDB" id="A0A2S4L0J8"/>
<comment type="caution">
    <text evidence="3">The sequence shown here is derived from an EMBL/GenBank/DDBJ whole genome shotgun (WGS) entry which is preliminary data.</text>
</comment>
<sequence length="707" mass="79009">MSSTRRWHLSQLWRDDEEMAKKDDDLNLPKHAKHAGGQWHAARAPRRSWVMRLVAYAFVAGLIVVVLFHIVGSGDTSIERLGNDRYVPDIPGRYEPPRGQRPPPLEPMGKQPLKPKPKSKPKTSTGADKSVDQRRDYDGPIQYLELAVSLRSISATGGSSLKNRNVLFAAASVESAATLLPMACEMAFERESYVHFAFMGRSDVSLKELLKINGIDKTCPLLLHDARPDQYATSTEMRMVVAVARALYHINTYMHPQAILVDSTGAEEKYFLRGMRDQVKTTKAALIELPERAGSRLSWMTKLDSSALAAWNKVRFDILIHAPLTGTGNLKRLLRSIKRADLTGHSVPHLTVELPNAIEAPLEQYLAGYQWPPSSPDQEPMPQMLSLHHRIPRQRLTEEESSVRFLESFWPADPAHSHVLVLSPHTEMTPQFFHYVKYALLFQRYSRAATREAFHSKMMGMSLSIPSTLLDGTQPFTPPEPLHADKAGPEGTAFLWQAPTSDAVLFMGERWVELHSYVSQVLDKQHTLPAPPALLAQKEVGKKYPAWMEYALQLSRLRGYFTLYPSKQTAGAIIGVHTDLPDKPEEYQEQATSKEREQGEFVDQASEAFDAASPVDMLETLPHNGGHQLPKDLPLLSWDGRQKSLDSFGQDAAQYATDFRREVGQCSEEELKKQPLANRFAGDLFCNTKGRAWSSGVGHPGGGGDGV</sequence>
<dbReference type="Proteomes" id="UP000237481">
    <property type="component" value="Unassembled WGS sequence"/>
</dbReference>
<name>A0A2S4L0J8_9HYPO</name>
<feature type="region of interest" description="Disordered" evidence="1">
    <location>
        <begin position="81"/>
        <end position="134"/>
    </location>
</feature>
<keyword evidence="2" id="KW-1133">Transmembrane helix</keyword>
<dbReference type="PANTHER" id="PTHR33604:SF3">
    <property type="entry name" value="OSJNBA0004B13.7 PROTEIN"/>
    <property type="match status" value="1"/>
</dbReference>
<dbReference type="OrthoDB" id="5397682at2759"/>
<evidence type="ECO:0000313" key="3">
    <source>
        <dbReference type="EMBL" id="POR35925.1"/>
    </source>
</evidence>
<keyword evidence="4" id="KW-1185">Reference proteome</keyword>
<keyword evidence="2" id="KW-0812">Transmembrane</keyword>
<reference evidence="3 4" key="1">
    <citation type="submission" date="2018-01" db="EMBL/GenBank/DDBJ databases">
        <title>Harnessing the power of phylogenomics to disentangle the directionality and signatures of interkingdom host jumping in the parasitic fungal genus Tolypocladium.</title>
        <authorList>
            <person name="Quandt C.A."/>
            <person name="Patterson W."/>
            <person name="Spatafora J.W."/>
        </authorList>
    </citation>
    <scope>NUCLEOTIDE SEQUENCE [LARGE SCALE GENOMIC DNA]</scope>
    <source>
        <strain evidence="3 4">NRBC 100945</strain>
    </source>
</reference>
<evidence type="ECO:0000256" key="2">
    <source>
        <dbReference type="SAM" id="Phobius"/>
    </source>
</evidence>